<accession>A0A563EZV2</accession>
<proteinExistence type="predicted"/>
<dbReference type="InterPro" id="IPR014349">
    <property type="entry name" value="Rieske_Fe-S_prot"/>
</dbReference>
<evidence type="ECO:0000256" key="3">
    <source>
        <dbReference type="ARBA" id="ARBA00022714"/>
    </source>
</evidence>
<dbReference type="InterPro" id="IPR005805">
    <property type="entry name" value="Rieske_Fe-S_prot_C"/>
</dbReference>
<evidence type="ECO:0000256" key="6">
    <source>
        <dbReference type="ARBA" id="ARBA00023014"/>
    </source>
</evidence>
<dbReference type="GO" id="GO:0051537">
    <property type="term" value="F:2 iron, 2 sulfur cluster binding"/>
    <property type="evidence" value="ECO:0007669"/>
    <property type="project" value="UniProtKB-KW"/>
</dbReference>
<dbReference type="AlphaFoldDB" id="A0A563EZV2"/>
<dbReference type="SUPFAM" id="SSF50022">
    <property type="entry name" value="ISP domain"/>
    <property type="match status" value="1"/>
</dbReference>
<dbReference type="RefSeq" id="WP_146349661.1">
    <property type="nucleotide sequence ID" value="NZ_VOBR01000003.1"/>
</dbReference>
<dbReference type="FunFam" id="2.102.10.10:FF:000016">
    <property type="entry name" value="Nitrite reductase/ring-hydroxylating ferredoxin subunit"/>
    <property type="match status" value="1"/>
</dbReference>
<organism evidence="11 12">
    <name type="scientific">Lentzea tibetensis</name>
    <dbReference type="NCBI Taxonomy" id="2591470"/>
    <lineage>
        <taxon>Bacteria</taxon>
        <taxon>Bacillati</taxon>
        <taxon>Actinomycetota</taxon>
        <taxon>Actinomycetes</taxon>
        <taxon>Pseudonocardiales</taxon>
        <taxon>Pseudonocardiaceae</taxon>
        <taxon>Lentzea</taxon>
    </lineage>
</organism>
<dbReference type="PANTHER" id="PTHR10134">
    <property type="entry name" value="CYTOCHROME B-C1 COMPLEX SUBUNIT RIESKE, MITOCHONDRIAL"/>
    <property type="match status" value="1"/>
</dbReference>
<dbReference type="InterPro" id="IPR036922">
    <property type="entry name" value="Rieske_2Fe-2S_sf"/>
</dbReference>
<evidence type="ECO:0000256" key="7">
    <source>
        <dbReference type="ARBA" id="ARBA00023157"/>
    </source>
</evidence>
<gene>
    <name evidence="11" type="ORF">FKR81_04575</name>
</gene>
<feature type="domain" description="Rieske" evidence="10">
    <location>
        <begin position="36"/>
        <end position="128"/>
    </location>
</feature>
<keyword evidence="7" id="KW-1015">Disulfide bond</keyword>
<dbReference type="InterPro" id="IPR017941">
    <property type="entry name" value="Rieske_2Fe-2S"/>
</dbReference>
<dbReference type="CDD" id="cd03467">
    <property type="entry name" value="Rieske"/>
    <property type="match status" value="1"/>
</dbReference>
<keyword evidence="3" id="KW-0001">2Fe-2S</keyword>
<reference evidence="11 12" key="1">
    <citation type="submission" date="2019-07" db="EMBL/GenBank/DDBJ databases">
        <title>Lentzea xizangensis sp. nov., isolated from Qinghai-Tibetan Plateau Soils.</title>
        <authorList>
            <person name="Huang J."/>
        </authorList>
    </citation>
    <scope>NUCLEOTIDE SEQUENCE [LARGE SCALE GENOMIC DNA]</scope>
    <source>
        <strain evidence="11 12">FXJ1.1311</strain>
    </source>
</reference>
<evidence type="ECO:0000259" key="10">
    <source>
        <dbReference type="PROSITE" id="PS51296"/>
    </source>
</evidence>
<evidence type="ECO:0000313" key="12">
    <source>
        <dbReference type="Proteomes" id="UP000316639"/>
    </source>
</evidence>
<dbReference type="PRINTS" id="PR00162">
    <property type="entry name" value="RIESKE"/>
</dbReference>
<dbReference type="InterPro" id="IPR006311">
    <property type="entry name" value="TAT_signal"/>
</dbReference>
<evidence type="ECO:0000313" key="11">
    <source>
        <dbReference type="EMBL" id="TWP53250.1"/>
    </source>
</evidence>
<comment type="caution">
    <text evidence="11">The sequence shown here is derived from an EMBL/GenBank/DDBJ whole genome shotgun (WGS) entry which is preliminary data.</text>
</comment>
<keyword evidence="4" id="KW-0479">Metal-binding</keyword>
<dbReference type="Pfam" id="PF00355">
    <property type="entry name" value="Rieske"/>
    <property type="match status" value="1"/>
</dbReference>
<dbReference type="OrthoDB" id="25106at2"/>
<dbReference type="GO" id="GO:0004497">
    <property type="term" value="F:monooxygenase activity"/>
    <property type="evidence" value="ECO:0007669"/>
    <property type="project" value="UniProtKB-ARBA"/>
</dbReference>
<dbReference type="GO" id="GO:0016705">
    <property type="term" value="F:oxidoreductase activity, acting on paired donors, with incorporation or reduction of molecular oxygen"/>
    <property type="evidence" value="ECO:0007669"/>
    <property type="project" value="UniProtKB-ARBA"/>
</dbReference>
<evidence type="ECO:0000256" key="2">
    <source>
        <dbReference type="ARBA" id="ARBA00015816"/>
    </source>
</evidence>
<sequence length="129" mass="12859">MGLSRRAVIAGAGLAAAGCSTYGGSTPQQTQAPAGTELAKTADIPPGGGIVLGDKGVVVVQPQESTFKAFTSTCTHQGCTVANVQGEMINCTCHGSKFNIADGTVAEGPATQPLAEKKIAVQGDSIQLA</sequence>
<evidence type="ECO:0000256" key="4">
    <source>
        <dbReference type="ARBA" id="ARBA00022723"/>
    </source>
</evidence>
<dbReference type="Gene3D" id="2.102.10.10">
    <property type="entry name" value="Rieske [2Fe-2S] iron-sulphur domain"/>
    <property type="match status" value="1"/>
</dbReference>
<dbReference type="Proteomes" id="UP000316639">
    <property type="component" value="Unassembled WGS sequence"/>
</dbReference>
<comment type="function">
    <text evidence="1">Iron-sulfur subunit of the cytochrome bc1 complex, an essential component of the respiratory electron transport chain required for ATP synthesis. The bc1 complex catalyzes the oxidation of menaquinol and the reduction of cytochrome c in the respiratory chain. The bc1 complex operates through a Q-cycle mechanism that couples electron transfer to generation of the proton gradient that drives ATP synthesis.</text>
</comment>
<dbReference type="PROSITE" id="PS51318">
    <property type="entry name" value="TAT"/>
    <property type="match status" value="1"/>
</dbReference>
<evidence type="ECO:0000256" key="1">
    <source>
        <dbReference type="ARBA" id="ARBA00002494"/>
    </source>
</evidence>
<keyword evidence="6" id="KW-0411">Iron-sulfur</keyword>
<evidence type="ECO:0000256" key="8">
    <source>
        <dbReference type="ARBA" id="ARBA00029586"/>
    </source>
</evidence>
<dbReference type="PROSITE" id="PS51296">
    <property type="entry name" value="RIESKE"/>
    <property type="match status" value="1"/>
</dbReference>
<evidence type="ECO:0000256" key="9">
    <source>
        <dbReference type="ARBA" id="ARBA00034078"/>
    </source>
</evidence>
<name>A0A563EZV2_9PSEU</name>
<evidence type="ECO:0000256" key="5">
    <source>
        <dbReference type="ARBA" id="ARBA00023004"/>
    </source>
</evidence>
<dbReference type="PROSITE" id="PS51257">
    <property type="entry name" value="PROKAR_LIPOPROTEIN"/>
    <property type="match status" value="1"/>
</dbReference>
<keyword evidence="5" id="KW-0408">Iron</keyword>
<dbReference type="GO" id="GO:0016020">
    <property type="term" value="C:membrane"/>
    <property type="evidence" value="ECO:0007669"/>
    <property type="project" value="InterPro"/>
</dbReference>
<dbReference type="EMBL" id="VOBR01000003">
    <property type="protein sequence ID" value="TWP53250.1"/>
    <property type="molecule type" value="Genomic_DNA"/>
</dbReference>
<keyword evidence="12" id="KW-1185">Reference proteome</keyword>
<comment type="cofactor">
    <cofactor evidence="9">
        <name>[2Fe-2S] cluster</name>
        <dbReference type="ChEBI" id="CHEBI:190135"/>
    </cofactor>
</comment>
<protein>
    <recommendedName>
        <fullName evidence="2">Cytochrome bc1 complex Rieske iron-sulfur subunit</fullName>
    </recommendedName>
    <alternativeName>
        <fullName evidence="8">Cytochrome bc1 reductase complex subunit QcrA</fullName>
    </alternativeName>
</protein>
<dbReference type="GO" id="GO:0046872">
    <property type="term" value="F:metal ion binding"/>
    <property type="evidence" value="ECO:0007669"/>
    <property type="project" value="UniProtKB-KW"/>
</dbReference>